<accession>A0A4U5X2N0</accession>
<feature type="domain" description="NAD-dependent epimerase/dehydratase" evidence="2">
    <location>
        <begin position="4"/>
        <end position="207"/>
    </location>
</feature>
<dbReference type="InterPro" id="IPR036291">
    <property type="entry name" value="NAD(P)-bd_dom_sf"/>
</dbReference>
<feature type="compositionally biased region" description="Basic and acidic residues" evidence="1">
    <location>
        <begin position="349"/>
        <end position="359"/>
    </location>
</feature>
<evidence type="ECO:0000259" key="2">
    <source>
        <dbReference type="Pfam" id="PF01370"/>
    </source>
</evidence>
<dbReference type="PANTHER" id="PTHR43245:SF13">
    <property type="entry name" value="UDP-D-APIOSE_UDP-D-XYLOSE SYNTHASE 2"/>
    <property type="match status" value="1"/>
</dbReference>
<evidence type="ECO:0000256" key="1">
    <source>
        <dbReference type="SAM" id="MobiDB-lite"/>
    </source>
</evidence>
<dbReference type="InterPro" id="IPR001509">
    <property type="entry name" value="Epimerase_deHydtase"/>
</dbReference>
<comment type="caution">
    <text evidence="3">The sequence shown here is derived from an EMBL/GenBank/DDBJ whole genome shotgun (WGS) entry which is preliminary data.</text>
</comment>
<dbReference type="EMBL" id="SZPR01000011">
    <property type="protein sequence ID" value="TKT09308.1"/>
    <property type="molecule type" value="Genomic_DNA"/>
</dbReference>
<gene>
    <name evidence="3" type="ORF">E4U92_11670</name>
</gene>
<organism evidence="3 4">
    <name type="scientific">Streptomyces galbus</name>
    <dbReference type="NCBI Taxonomy" id="33898"/>
    <lineage>
        <taxon>Bacteria</taxon>
        <taxon>Bacillati</taxon>
        <taxon>Actinomycetota</taxon>
        <taxon>Actinomycetes</taxon>
        <taxon>Kitasatosporales</taxon>
        <taxon>Streptomycetaceae</taxon>
        <taxon>Streptomyces</taxon>
    </lineage>
</organism>
<dbReference type="Proteomes" id="UP000308632">
    <property type="component" value="Unassembled WGS sequence"/>
</dbReference>
<evidence type="ECO:0000313" key="4">
    <source>
        <dbReference type="Proteomes" id="UP000308632"/>
    </source>
</evidence>
<dbReference type="InterPro" id="IPR050177">
    <property type="entry name" value="Lipid_A_modif_metabolic_enz"/>
</dbReference>
<proteinExistence type="predicted"/>
<dbReference type="RefSeq" id="WP_137300264.1">
    <property type="nucleotide sequence ID" value="NZ_BMVD01000002.1"/>
</dbReference>
<dbReference type="Gene3D" id="3.40.50.720">
    <property type="entry name" value="NAD(P)-binding Rossmann-like Domain"/>
    <property type="match status" value="1"/>
</dbReference>
<dbReference type="AlphaFoldDB" id="A0A4U5X2N0"/>
<dbReference type="Pfam" id="PF01370">
    <property type="entry name" value="Epimerase"/>
    <property type="match status" value="1"/>
</dbReference>
<protein>
    <submittedName>
        <fullName evidence="3">SDR family oxidoreductase</fullName>
    </submittedName>
</protein>
<dbReference type="SUPFAM" id="SSF51735">
    <property type="entry name" value="NAD(P)-binding Rossmann-fold domains"/>
    <property type="match status" value="1"/>
</dbReference>
<dbReference type="PANTHER" id="PTHR43245">
    <property type="entry name" value="BIFUNCTIONAL POLYMYXIN RESISTANCE PROTEIN ARNA"/>
    <property type="match status" value="1"/>
</dbReference>
<name>A0A4U5X2N0_STRGB</name>
<reference evidence="3 4" key="1">
    <citation type="submission" date="2019-04" db="EMBL/GenBank/DDBJ databases">
        <title>Streptomyces lasaliensis sp.nov., an Actinomycete isolated from soil which produces the polyether antibiotic lasalocid.</title>
        <authorList>
            <person name="Erwin G."/>
            <person name="Haber C."/>
        </authorList>
    </citation>
    <scope>NUCLEOTIDE SEQUENCE [LARGE SCALE GENOMIC DNA]</scope>
    <source>
        <strain evidence="3 4">DSM 40089</strain>
    </source>
</reference>
<evidence type="ECO:0000313" key="3">
    <source>
        <dbReference type="EMBL" id="TKT09308.1"/>
    </source>
</evidence>
<dbReference type="CDD" id="cd05265">
    <property type="entry name" value="SDR_a1"/>
    <property type="match status" value="1"/>
</dbReference>
<sequence length="377" mass="40074">MRLLVLGGTEFVGRAVVEAALGRGWEVTVLNRGRHRPPRGVRLVRGDRTAPDGLAALAGTAGTWDVVVDTWSAAPRAVRVSARLLRGRAGRYVYVSSCSVYAWPAPAGHTEDAPLVEGADPDADLTDYARDKRGAEIAAVEEFGEDRSLLVRCGLILGPYENVGRLPWWLTRIARGGPVLAPGPRDLPLQYVDVRDLAAWTLTAAERELSGPYTLVGPSGHATMGTLLEACAAVTGGPAELCWTDPRVVLDAGVEPWTQLPVWVPPDSELHDHLHAADVSRALAAGLRCRPVEETVADTWAWLREIGGTAPMRPDRTAKGLDPDREAEVLGGVSSVRPDQGAASGAVHRKAEEGGDAGHRQPTTTRRGAVPDAASPA</sequence>
<feature type="region of interest" description="Disordered" evidence="1">
    <location>
        <begin position="328"/>
        <end position="377"/>
    </location>
</feature>